<organism evidence="3 4">
    <name type="scientific">Folsomia candida</name>
    <name type="common">Springtail</name>
    <dbReference type="NCBI Taxonomy" id="158441"/>
    <lineage>
        <taxon>Eukaryota</taxon>
        <taxon>Metazoa</taxon>
        <taxon>Ecdysozoa</taxon>
        <taxon>Arthropoda</taxon>
        <taxon>Hexapoda</taxon>
        <taxon>Collembola</taxon>
        <taxon>Entomobryomorpha</taxon>
        <taxon>Isotomoidea</taxon>
        <taxon>Isotomidae</taxon>
        <taxon>Proisotominae</taxon>
        <taxon>Folsomia</taxon>
    </lineage>
</organism>
<dbReference type="AlphaFoldDB" id="A0A226EZP6"/>
<feature type="domain" description="PDZ" evidence="2">
    <location>
        <begin position="395"/>
        <end position="467"/>
    </location>
</feature>
<feature type="region of interest" description="Disordered" evidence="1">
    <location>
        <begin position="188"/>
        <end position="244"/>
    </location>
</feature>
<dbReference type="STRING" id="158441.A0A226EZP6"/>
<comment type="caution">
    <text evidence="3">The sequence shown here is derived from an EMBL/GenBank/DDBJ whole genome shotgun (WGS) entry which is preliminary data.</text>
</comment>
<dbReference type="InterPro" id="IPR001478">
    <property type="entry name" value="PDZ"/>
</dbReference>
<feature type="region of interest" description="Disordered" evidence="1">
    <location>
        <begin position="143"/>
        <end position="169"/>
    </location>
</feature>
<proteinExistence type="predicted"/>
<evidence type="ECO:0000313" key="4">
    <source>
        <dbReference type="Proteomes" id="UP000198287"/>
    </source>
</evidence>
<sequence length="482" mass="51227">MLIDCSTGASEVVEKKIEKIIEKSSTDGILKKTNPSIPRGRNDFKSIAEKWQSIESSSVSSPAPSRPQLATPPSTTPSILSKPSAPSPVKSSISDLKFPPRENTIPQTVTRTPSGLSSSSRDDSARIMQAKLEAMEADKAWAAEKCKSESEPQQQRVTSTGSGAGTKRSVSVNDIRKAFEKAEIAVNSYNGREGGSPTEEGTGKNKDGGLTLPAAHFRVSSFDSTTSEESGAPTPAGMYGSSNSLVSSAPKDPYGSITSLASSTSLISPQELQQLIDEANQSLEEAGTPSHEVSVVHKVLTSSIADRDGRIHRCDRILSINGKSTKGLTHREALNLLKSPRTEVVLVVSRGRTANGFQTISETSALDRAIEPLLNGNLVIENDDDTCYKWGSLKTATLVKDGAGLGFSLEGGKGSIQGDKPLTVKKIFIGGPAEKSGELKLGDLIVSINGINMSSKSRTEAWNFMKKLNDGDVKITIRSPLV</sequence>
<dbReference type="Pfam" id="PF00595">
    <property type="entry name" value="PDZ"/>
    <property type="match status" value="2"/>
</dbReference>
<keyword evidence="4" id="KW-1185">Reference proteome</keyword>
<dbReference type="PANTHER" id="PTHR11324:SF16">
    <property type="entry name" value="PDZ DOMAIN-CONTAINING PROTEIN 2"/>
    <property type="match status" value="1"/>
</dbReference>
<name>A0A226EZP6_FOLCA</name>
<feature type="region of interest" description="Disordered" evidence="1">
    <location>
        <begin position="55"/>
        <end position="124"/>
    </location>
</feature>
<dbReference type="CDD" id="cd06763">
    <property type="entry name" value="PDZ7_PDZD2-PDZ4_hPro-IL-16-like"/>
    <property type="match status" value="1"/>
</dbReference>
<dbReference type="PROSITE" id="PS50106">
    <property type="entry name" value="PDZ"/>
    <property type="match status" value="2"/>
</dbReference>
<evidence type="ECO:0000313" key="3">
    <source>
        <dbReference type="EMBL" id="OXA62146.1"/>
    </source>
</evidence>
<dbReference type="SUPFAM" id="SSF50156">
    <property type="entry name" value="PDZ domain-like"/>
    <property type="match status" value="2"/>
</dbReference>
<evidence type="ECO:0000256" key="1">
    <source>
        <dbReference type="SAM" id="MobiDB-lite"/>
    </source>
</evidence>
<accession>A0A226EZP6</accession>
<dbReference type="Gene3D" id="2.30.42.10">
    <property type="match status" value="2"/>
</dbReference>
<dbReference type="Proteomes" id="UP000198287">
    <property type="component" value="Unassembled WGS sequence"/>
</dbReference>
<feature type="compositionally biased region" description="Low complexity" evidence="1">
    <location>
        <begin position="81"/>
        <end position="94"/>
    </location>
</feature>
<dbReference type="SMART" id="SM00228">
    <property type="entry name" value="PDZ"/>
    <property type="match status" value="2"/>
</dbReference>
<feature type="domain" description="PDZ" evidence="2">
    <location>
        <begin position="295"/>
        <end position="352"/>
    </location>
</feature>
<evidence type="ECO:0000259" key="2">
    <source>
        <dbReference type="PROSITE" id="PS50106"/>
    </source>
</evidence>
<feature type="compositionally biased region" description="Low complexity" evidence="1">
    <location>
        <begin position="55"/>
        <end position="67"/>
    </location>
</feature>
<dbReference type="EMBL" id="LNIX01000001">
    <property type="protein sequence ID" value="OXA62146.1"/>
    <property type="molecule type" value="Genomic_DNA"/>
</dbReference>
<feature type="compositionally biased region" description="Polar residues" evidence="1">
    <location>
        <begin position="151"/>
        <end position="161"/>
    </location>
</feature>
<protein>
    <submittedName>
        <fullName evidence="3">Pro-interleukin-16</fullName>
    </submittedName>
</protein>
<gene>
    <name evidence="3" type="ORF">Fcan01_02559</name>
</gene>
<reference evidence="3 4" key="1">
    <citation type="submission" date="2015-12" db="EMBL/GenBank/DDBJ databases">
        <title>The genome of Folsomia candida.</title>
        <authorList>
            <person name="Faddeeva A."/>
            <person name="Derks M.F."/>
            <person name="Anvar Y."/>
            <person name="Smit S."/>
            <person name="Van Straalen N."/>
            <person name="Roelofs D."/>
        </authorList>
    </citation>
    <scope>NUCLEOTIDE SEQUENCE [LARGE SCALE GENOMIC DNA]</scope>
    <source>
        <strain evidence="3 4">VU population</strain>
        <tissue evidence="3">Whole body</tissue>
    </source>
</reference>
<feature type="compositionally biased region" description="Polar residues" evidence="1">
    <location>
        <begin position="104"/>
        <end position="113"/>
    </location>
</feature>
<dbReference type="OrthoDB" id="42382at2759"/>
<dbReference type="InterPro" id="IPR036034">
    <property type="entry name" value="PDZ_sf"/>
</dbReference>
<dbReference type="PANTHER" id="PTHR11324">
    <property type="entry name" value="IL16-RELATED"/>
    <property type="match status" value="1"/>
</dbReference>